<dbReference type="PROSITE" id="PS50110">
    <property type="entry name" value="RESPONSE_REGULATORY"/>
    <property type="match status" value="1"/>
</dbReference>
<dbReference type="PANTHER" id="PTHR33121">
    <property type="entry name" value="CYCLIC DI-GMP PHOSPHODIESTERASE PDEF"/>
    <property type="match status" value="1"/>
</dbReference>
<dbReference type="SMART" id="SM00448">
    <property type="entry name" value="REC"/>
    <property type="match status" value="1"/>
</dbReference>
<protein>
    <submittedName>
        <fullName evidence="4">EAL domain-containing response regulator</fullName>
    </submittedName>
</protein>
<evidence type="ECO:0000313" key="4">
    <source>
        <dbReference type="EMBL" id="MCK7593414.1"/>
    </source>
</evidence>
<comment type="caution">
    <text evidence="4">The sequence shown here is derived from an EMBL/GenBank/DDBJ whole genome shotgun (WGS) entry which is preliminary data.</text>
</comment>
<evidence type="ECO:0000259" key="3">
    <source>
        <dbReference type="PROSITE" id="PS50883"/>
    </source>
</evidence>
<dbReference type="PROSITE" id="PS50883">
    <property type="entry name" value="EAL"/>
    <property type="match status" value="1"/>
</dbReference>
<dbReference type="SMART" id="SM00052">
    <property type="entry name" value="EAL"/>
    <property type="match status" value="1"/>
</dbReference>
<dbReference type="Gene3D" id="3.20.20.450">
    <property type="entry name" value="EAL domain"/>
    <property type="match status" value="1"/>
</dbReference>
<keyword evidence="1" id="KW-0597">Phosphoprotein</keyword>
<keyword evidence="5" id="KW-1185">Reference proteome</keyword>
<dbReference type="InterPro" id="IPR001633">
    <property type="entry name" value="EAL_dom"/>
</dbReference>
<dbReference type="InterPro" id="IPR011006">
    <property type="entry name" value="CheY-like_superfamily"/>
</dbReference>
<dbReference type="Gene3D" id="3.40.50.2300">
    <property type="match status" value="1"/>
</dbReference>
<dbReference type="CDD" id="cd01948">
    <property type="entry name" value="EAL"/>
    <property type="match status" value="1"/>
</dbReference>
<dbReference type="InterPro" id="IPR050706">
    <property type="entry name" value="Cyclic-di-GMP_PDE-like"/>
</dbReference>
<evidence type="ECO:0000259" key="2">
    <source>
        <dbReference type="PROSITE" id="PS50110"/>
    </source>
</evidence>
<feature type="domain" description="Response regulatory" evidence="2">
    <location>
        <begin position="7"/>
        <end position="129"/>
    </location>
</feature>
<reference evidence="4" key="1">
    <citation type="submission" date="2022-04" db="EMBL/GenBank/DDBJ databases">
        <title>Lysobacter sp. CAU 1642 isolated from sea sand.</title>
        <authorList>
            <person name="Kim W."/>
        </authorList>
    </citation>
    <scope>NUCLEOTIDE SEQUENCE</scope>
    <source>
        <strain evidence="4">CAU 1642</strain>
    </source>
</reference>
<name>A0ABT0GGS5_9GAMM</name>
<feature type="domain" description="EAL" evidence="3">
    <location>
        <begin position="141"/>
        <end position="394"/>
    </location>
</feature>
<dbReference type="InterPro" id="IPR001789">
    <property type="entry name" value="Sig_transdc_resp-reg_receiver"/>
</dbReference>
<dbReference type="Pfam" id="PF00072">
    <property type="entry name" value="Response_reg"/>
    <property type="match status" value="1"/>
</dbReference>
<organism evidence="4 5">
    <name type="scientific">Pseudomarimonas salicorniae</name>
    <dbReference type="NCBI Taxonomy" id="2933270"/>
    <lineage>
        <taxon>Bacteria</taxon>
        <taxon>Pseudomonadati</taxon>
        <taxon>Pseudomonadota</taxon>
        <taxon>Gammaproteobacteria</taxon>
        <taxon>Lysobacterales</taxon>
        <taxon>Lysobacteraceae</taxon>
        <taxon>Pseudomarimonas</taxon>
    </lineage>
</organism>
<dbReference type="Proteomes" id="UP001431449">
    <property type="component" value="Unassembled WGS sequence"/>
</dbReference>
<feature type="modified residue" description="4-aspartylphosphate" evidence="1">
    <location>
        <position position="59"/>
    </location>
</feature>
<dbReference type="RefSeq" id="WP_248206940.1">
    <property type="nucleotide sequence ID" value="NZ_JALNMH010000005.1"/>
</dbReference>
<dbReference type="InterPro" id="IPR035919">
    <property type="entry name" value="EAL_sf"/>
</dbReference>
<evidence type="ECO:0000313" key="5">
    <source>
        <dbReference type="Proteomes" id="UP001431449"/>
    </source>
</evidence>
<dbReference type="Pfam" id="PF00563">
    <property type="entry name" value="EAL"/>
    <property type="match status" value="1"/>
</dbReference>
<sequence>MTAADVSIMVVEDHGFQRRMALRLLAELGVTRTLEAAHGEQALQVLKEHGSAPDILLVDLDLPGMDGIEFISQVAQQRLAQAVALVSALDQALISSVQGMARAYGLRVIGAVEKPLTASKLAHLIERFEQPEAGDEPVEGEELDAAAIRAAIAERRIEPFFQPQVTFTNGQLISVEALARLRGEDGEIVCPNRFIGVAEREGLIDAITEAVLVQACEWKRRWVREGLHSKVAVNMSMRNLGRVDAADRYLGIVRDCGVDPREVVLELTESSVMEEAASSLHVLARLRLKGFGLSIDDFGTGYSSLSQLSQIPFTELKVDRSLVSGSPRHPRKRAVIEASLDLARKLNLGVVAEGVETVDEWQMLAELGCTYAQGYLIGKPTAGAELPDAIARWRRPER</sequence>
<evidence type="ECO:0000256" key="1">
    <source>
        <dbReference type="PROSITE-ProRule" id="PRU00169"/>
    </source>
</evidence>
<accession>A0ABT0GGS5</accession>
<dbReference type="SUPFAM" id="SSF141868">
    <property type="entry name" value="EAL domain-like"/>
    <property type="match status" value="1"/>
</dbReference>
<dbReference type="EMBL" id="JALNMH010000005">
    <property type="protein sequence ID" value="MCK7593414.1"/>
    <property type="molecule type" value="Genomic_DNA"/>
</dbReference>
<dbReference type="PANTHER" id="PTHR33121:SF79">
    <property type="entry name" value="CYCLIC DI-GMP PHOSPHODIESTERASE PDED-RELATED"/>
    <property type="match status" value="1"/>
</dbReference>
<dbReference type="SUPFAM" id="SSF52172">
    <property type="entry name" value="CheY-like"/>
    <property type="match status" value="1"/>
</dbReference>
<gene>
    <name evidence="4" type="ORF">M0G41_07005</name>
</gene>
<proteinExistence type="predicted"/>